<feature type="domain" description="Calx-beta" evidence="7">
    <location>
        <begin position="1633"/>
        <end position="1733"/>
    </location>
</feature>
<comment type="caution">
    <text evidence="8">The sequence shown here is derived from an EMBL/GenBank/DDBJ whole genome shotgun (WGS) entry which is preliminary data.</text>
</comment>
<evidence type="ECO:0000313" key="8">
    <source>
        <dbReference type="EMBL" id="CAL1293442.1"/>
    </source>
</evidence>
<dbReference type="SUPFAM" id="SSF57567">
    <property type="entry name" value="Serine protease inhibitors"/>
    <property type="match status" value="2"/>
</dbReference>
<feature type="domain" description="Calx-beta" evidence="7">
    <location>
        <begin position="436"/>
        <end position="536"/>
    </location>
</feature>
<evidence type="ECO:0000313" key="9">
    <source>
        <dbReference type="Proteomes" id="UP001497382"/>
    </source>
</evidence>
<evidence type="ECO:0000256" key="1">
    <source>
        <dbReference type="ARBA" id="ARBA00022729"/>
    </source>
</evidence>
<evidence type="ECO:0000256" key="2">
    <source>
        <dbReference type="ARBA" id="ARBA00022737"/>
    </source>
</evidence>
<dbReference type="EMBL" id="CAXIEN010000326">
    <property type="protein sequence ID" value="CAL1293442.1"/>
    <property type="molecule type" value="Genomic_DNA"/>
</dbReference>
<feature type="domain" description="Calx-beta" evidence="7">
    <location>
        <begin position="87"/>
        <end position="180"/>
    </location>
</feature>
<feature type="region of interest" description="Disordered" evidence="5">
    <location>
        <begin position="2637"/>
        <end position="2677"/>
    </location>
</feature>
<feature type="domain" description="Calx-beta" evidence="7">
    <location>
        <begin position="1040"/>
        <end position="1140"/>
    </location>
</feature>
<feature type="compositionally biased region" description="Low complexity" evidence="5">
    <location>
        <begin position="2639"/>
        <end position="2661"/>
    </location>
</feature>
<dbReference type="Pfam" id="PF01826">
    <property type="entry name" value="TIL"/>
    <property type="match status" value="2"/>
</dbReference>
<feature type="domain" description="Calx-beta" evidence="7">
    <location>
        <begin position="2460"/>
        <end position="2569"/>
    </location>
</feature>
<dbReference type="GO" id="GO:0030001">
    <property type="term" value="P:metal ion transport"/>
    <property type="evidence" value="ECO:0007669"/>
    <property type="project" value="TreeGrafter"/>
</dbReference>
<sequence length="2874" mass="313627">MLLLQGVLGVLLPFLAAGLSLPTLPFMGKPGPSGCGMFEEFRHCGTPCPPTCDTLREMICCEVACIAGCFCRDGYILEKDPKTGPRKCIPLNQCPSPGVLSFELPTISVLEGAGKAIITVVRLNGSYSPISCRYRVLDLAGPYAGLVGELEFPDGVVSRTIEIPLQDNAVRDPDFTVRLELFEPSRKTDILSGTLILTIMDDDMTPGYLELEKSQLSVPENVGAVRVQVLRHEGSDGQLRVKYRTVPVSASTNVDFSPITGELIFEEGETSKTVMVSIVDDEVRETPEKFKIELFDFTHAPGVLNFRRRGSILAADVTIVDNDMRPGILQVERVHYTVFENDGTVGVSVTRLEGQDGQVKVKYETRPQSAKAGNDFEPQMGELFFEEGELRKTIRIKIVDDNVREPEESFELLLFDATPVAGTINFRGLEETRRTATITINDDDMNPGILQLDRSTYDVMEDVGSVRVDVVRTGGLDGRITVEYQTKGLTANENRDFVPLSGKLIFEEGETRKSIVVQIKDDAEKEPLETLEVLLVQPTPGPGIVHFRGFGRTETSLSAIIKIRDNDMTPGIPVLERDSYEVTEGVGVIQIGVQRLEGMDGQFEVHYQTVPKTAVAEQDFESVSGVLVFEAEETRKTITVRILNDDVREPSKYFEIHLTDARAGTGVFNFKGLVSKPKKATITIADDDMTPGILQLEKPSYEVLENVGRLQISVVRLRGTDGEIHVKYRTVAGKAAMNHDFLHTDGELIFNERDTRKDIIIDIVDDDVREPTKSFQVQLYDASHAPGVINFEGLGPIMTTVVTITDDDMRPGTFQLERPSYDIFENVGTVTIGVIRLDGTDGEMRVKYRTIPKTAQLHQDFEPVEGELVFGEKETRKNIVIKIVDDDVREVTKTFEVELLDLTPGVGIVNFRRFETNPKAIVTIRDDDMRPGTFQLERPSYDIFENVGTITIGVIRLDGTDGEMRVKYRTIPKTAQLHLDFEPVEGELVFGEKETRKDIVIKIVDDDVREVTKTFEVELLDLTPGVGVVNFRRFRTNPKAIVTIRDDDMRPGVMQIERHSYEVLENVKTLQIGVVRLDGKDGEIRVKYRTVPTTAVMNQDFVFAEGELVFVEGETRKDITIQIIDDEVREPTKAFEIQLVDPRAAPGVINFKELGPIRTAVVTIKDNDMKPGELQLEEAVYQFFENVETVQIPVVRVGGSDGQIHVFYRTAPKTAFPGSDFVFSSGELVFQEGEARKFIEIPIVNDNVKEETKSFEIELMNPEATVDVVNFNGFLRIPKAEVYILDDDVAPGFFDLEQDSYVVPENAGQVQISVLRLGGKDGRVTVKYRTVARSAADQTDFLPVAGQLVFQDGEDRKFILVQILNDNVKESAEMFEVQLFEPEADPGTPNFRGTGSKPVTVITIQDDDTTPGVLELDRSTYFVNENVGVVQVVVVRRGGTDGQIRCQYQTRPKTATEGTDFAPVIGELVFEDGETSKVISVQIQDDRVREPRESFEIVLMEQNPGLERVLGQTLTTEVVITDDDMSPGFLELEETSYVVSENVGTLSVAVRRVDGSDGQIRVGYVTAPQTALPEFDFTPIKGDLVFEDGETRKTIQIQIRDDNQKEPAENFEIQLVDPSTGLNFRNLGQKQKALVTINDDDSTPGVLELDRSTYFVNENVGVVQVVVVRRGGTDGQIRCQYQTRPKTATEGTDFAPVIGELVFEDGETSKVISVQIQDDRVREPRESFEIVLMEQNPGLERVLGQTLTTEVVITDDDMSPGFLELEETSYVVSENVGTLSVAVRRVDGSDGQIRVGYVTAPQTALPGFDFTPIKGDLVFEDGETRKTIQIQIRDDNQKEPVENFEIQLVDPSTGLNFRNLGQKQKCLVTINDDDWSLGTFEFEQASYSVVENVGSLSVGVTRLGGSDGQVTIRYQTVPKTAQSSTDFQAITGELVFDDGETQKTIIVPILNDGVREPTETFEIQLLEATPIQRFVNFRGFGQRRTVPVTIFDDDGNPGFLELEEPTYVVSEGIRTLQLVVNRRGGSDGRIQCRYQTTARSALAGIDFEPGSGELIFEDGETQKIINIQIVNDKVKESIKSFEVQLLDPLPAPGIANFRVVGSRMKTLITIADDDIKPGLLQMEIPTFTVKESVGTIHIPVIRVNGSDGQIKVKYQAVPRTAQEALDFAPLSGDLVFEDGESRKVIHVQILNDRSKEPTESFEVRLLDARPGPGVLNFDGLGFIPKAVITILDDDMNHGFLELENPSYHFSEGSGTASIGVVRLEGTDGRIHVRYQTVPKTAIPGTDYVDTSGELIFDDGVRRKDITVRILNDHRKEATKTFEVQLFEPTIEGEDVTFRALGSRSISLVSIWDDDHNPGVFQFRENQLSVREGSARVSMTIIRSDGTDGSVSLRLRAVDGSARLGEDYTIRSSVISFGDGEREKSVDIDIIDDNIREGAEHFKIGLFDPTNGAILGQNSIFAVTILDDDGFVERPSMPTSEETKIFFTENSVMVPRGSPVAKFKIRREGDWIPLKVFVETLDGTARAGVDYKKTMGEVQFKPNEIELTVTLNLIDNPTRLGVRSFQVRLSNPSSGVVVRGKDILTVFIGGSEGSSSESKLTFHQQFQSSISSSGRRSGSINSAGLSAGVSSGSIQLPPITGSGSLSGQGQTSTGTSGQSSLPALPPPSQGQRRKIPQGQQDCAPGLIFNSCFFGCPQVCNLVADPVCNKGCTPACVCPKGLILESLHSTKCVPPSQCPRGGGSGGGLLGGGGGVVSSGGVGGGLLGGGGGRVVSSGAIGGDLLGGGGGGLTSVGGGRVNVGGTVSTSTGGGGGRLVSSGGGGGGLIGGLLGGLLGGGGGGLTRGSGKINVGGSVSMNAGGSASSGGLLLGGLSLG</sequence>
<evidence type="ECO:0000259" key="7">
    <source>
        <dbReference type="SMART" id="SM00237"/>
    </source>
</evidence>
<evidence type="ECO:0000256" key="5">
    <source>
        <dbReference type="SAM" id="MobiDB-lite"/>
    </source>
</evidence>
<feature type="domain" description="Calx-beta" evidence="7">
    <location>
        <begin position="2226"/>
        <end position="2326"/>
    </location>
</feature>
<gene>
    <name evidence="8" type="ORF">LARSCL_LOCUS18197</name>
</gene>
<dbReference type="InterPro" id="IPR036084">
    <property type="entry name" value="Ser_inhib-like_sf"/>
</dbReference>
<dbReference type="GO" id="GO:0007154">
    <property type="term" value="P:cell communication"/>
    <property type="evidence" value="ECO:0007669"/>
    <property type="project" value="InterPro"/>
</dbReference>
<feature type="domain" description="Calx-beta" evidence="7">
    <location>
        <begin position="920"/>
        <end position="1020"/>
    </location>
</feature>
<dbReference type="GO" id="GO:0016020">
    <property type="term" value="C:membrane"/>
    <property type="evidence" value="ECO:0007669"/>
    <property type="project" value="InterPro"/>
</dbReference>
<dbReference type="InterPro" id="IPR003644">
    <property type="entry name" value="Calx_beta"/>
</dbReference>
<feature type="domain" description="Calx-beta" evidence="7">
    <location>
        <begin position="315"/>
        <end position="415"/>
    </location>
</feature>
<evidence type="ECO:0000256" key="6">
    <source>
        <dbReference type="SAM" id="SignalP"/>
    </source>
</evidence>
<dbReference type="SUPFAM" id="SSF141072">
    <property type="entry name" value="CalX-like"/>
    <property type="match status" value="21"/>
</dbReference>
<keyword evidence="9" id="KW-1185">Reference proteome</keyword>
<proteinExistence type="predicted"/>
<feature type="domain" description="Calx-beta" evidence="7">
    <location>
        <begin position="800"/>
        <end position="900"/>
    </location>
</feature>
<keyword evidence="2" id="KW-0677">Repeat</keyword>
<keyword evidence="3" id="KW-0106">Calcium</keyword>
<dbReference type="SMART" id="SM00237">
    <property type="entry name" value="Calx_beta"/>
    <property type="match status" value="21"/>
</dbReference>
<reference evidence="8 9" key="1">
    <citation type="submission" date="2024-04" db="EMBL/GenBank/DDBJ databases">
        <authorList>
            <person name="Rising A."/>
            <person name="Reimegard J."/>
            <person name="Sonavane S."/>
            <person name="Akerstrom W."/>
            <person name="Nylinder S."/>
            <person name="Hedman E."/>
            <person name="Kallberg Y."/>
        </authorList>
    </citation>
    <scope>NUCLEOTIDE SEQUENCE [LARGE SCALE GENOMIC DNA]</scope>
</reference>
<feature type="domain" description="Calx-beta" evidence="7">
    <location>
        <begin position="1160"/>
        <end position="1260"/>
    </location>
</feature>
<feature type="domain" description="Calx-beta" evidence="7">
    <location>
        <begin position="1400"/>
        <end position="1500"/>
    </location>
</feature>
<feature type="domain" description="Calx-beta" evidence="7">
    <location>
        <begin position="195"/>
        <end position="295"/>
    </location>
</feature>
<feature type="domain" description="Calx-beta" evidence="7">
    <location>
        <begin position="1866"/>
        <end position="1966"/>
    </location>
</feature>
<feature type="domain" description="Calx-beta" evidence="7">
    <location>
        <begin position="680"/>
        <end position="780"/>
    </location>
</feature>
<feature type="domain" description="Calx-beta" evidence="7">
    <location>
        <begin position="2346"/>
        <end position="2446"/>
    </location>
</feature>
<organism evidence="8 9">
    <name type="scientific">Larinioides sclopetarius</name>
    <dbReference type="NCBI Taxonomy" id="280406"/>
    <lineage>
        <taxon>Eukaryota</taxon>
        <taxon>Metazoa</taxon>
        <taxon>Ecdysozoa</taxon>
        <taxon>Arthropoda</taxon>
        <taxon>Chelicerata</taxon>
        <taxon>Arachnida</taxon>
        <taxon>Araneae</taxon>
        <taxon>Araneomorphae</taxon>
        <taxon>Entelegynae</taxon>
        <taxon>Araneoidea</taxon>
        <taxon>Araneidae</taxon>
        <taxon>Larinioides</taxon>
    </lineage>
</organism>
<feature type="domain" description="Calx-beta" evidence="7">
    <location>
        <begin position="2106"/>
        <end position="2206"/>
    </location>
</feature>
<feature type="domain" description="Calx-beta" evidence="7">
    <location>
        <begin position="1749"/>
        <end position="1849"/>
    </location>
</feature>
<dbReference type="PANTHER" id="PTHR11878:SF65">
    <property type="entry name" value="NA_CA-EXCHANGE PROTEIN, ISOFORM G"/>
    <property type="match status" value="1"/>
</dbReference>
<dbReference type="Proteomes" id="UP001497382">
    <property type="component" value="Unassembled WGS sequence"/>
</dbReference>
<dbReference type="Pfam" id="PF03160">
    <property type="entry name" value="Calx-beta"/>
    <property type="match status" value="14"/>
</dbReference>
<evidence type="ECO:0000256" key="4">
    <source>
        <dbReference type="ARBA" id="ARBA00023065"/>
    </source>
</evidence>
<feature type="signal peptide" evidence="6">
    <location>
        <begin position="1"/>
        <end position="18"/>
    </location>
</feature>
<feature type="domain" description="Calx-beta" evidence="7">
    <location>
        <begin position="1516"/>
        <end position="1616"/>
    </location>
</feature>
<dbReference type="InterPro" id="IPR002919">
    <property type="entry name" value="TIL_dom"/>
</dbReference>
<dbReference type="Gene3D" id="2.60.40.2030">
    <property type="match status" value="21"/>
</dbReference>
<dbReference type="InterPro" id="IPR038081">
    <property type="entry name" value="CalX-like_sf"/>
</dbReference>
<accession>A0AAV2BBL0</accession>
<dbReference type="PANTHER" id="PTHR11878">
    <property type="entry name" value="SODIUM/CALCIUM EXCHANGER"/>
    <property type="match status" value="1"/>
</dbReference>
<dbReference type="CDD" id="cd19941">
    <property type="entry name" value="TIL"/>
    <property type="match status" value="2"/>
</dbReference>
<name>A0AAV2BBL0_9ARAC</name>
<dbReference type="Gene3D" id="2.10.25.10">
    <property type="entry name" value="Laminin"/>
    <property type="match status" value="2"/>
</dbReference>
<protein>
    <recommendedName>
        <fullName evidence="7">Calx-beta domain-containing protein</fullName>
    </recommendedName>
</protein>
<keyword evidence="4" id="KW-0406">Ion transport</keyword>
<feature type="domain" description="Calx-beta" evidence="7">
    <location>
        <begin position="1280"/>
        <end position="1380"/>
    </location>
</feature>
<feature type="domain" description="Calx-beta" evidence="7">
    <location>
        <begin position="1986"/>
        <end position="2086"/>
    </location>
</feature>
<feature type="chain" id="PRO_5043606706" description="Calx-beta domain-containing protein" evidence="6">
    <location>
        <begin position="19"/>
        <end position="2874"/>
    </location>
</feature>
<dbReference type="InterPro" id="IPR051171">
    <property type="entry name" value="CaCA"/>
</dbReference>
<keyword evidence="4" id="KW-0813">Transport</keyword>
<feature type="domain" description="Calx-beta" evidence="7">
    <location>
        <begin position="559"/>
        <end position="659"/>
    </location>
</feature>
<keyword evidence="1 6" id="KW-0732">Signal</keyword>
<evidence type="ECO:0000256" key="3">
    <source>
        <dbReference type="ARBA" id="ARBA00022837"/>
    </source>
</evidence>